<feature type="domain" description="Cytochrome c" evidence="6">
    <location>
        <begin position="79"/>
        <end position="165"/>
    </location>
</feature>
<dbReference type="Proteomes" id="UP000445000">
    <property type="component" value="Unassembled WGS sequence"/>
</dbReference>
<dbReference type="Gene3D" id="1.10.760.10">
    <property type="entry name" value="Cytochrome c-like domain"/>
    <property type="match status" value="2"/>
</dbReference>
<sequence>MPKGQIAHRHKALFIGIGAVALLLVGAGAGVVLLLSGAYSTAATKQHFGITYRILELGLRYSVASNAEDIVVPDLGRVANVNIGYACYRRYCVQCHGAPGVARDPLGRGQLPSPSSLSESARDWPAAHLFYVTQQGVRMSGMPAWEYRISSEGLWSTVAYLKAMPFMTVAQHRELDESSADETCPAPTAAAAYTRERTQIMFRQYACDNCHIIGGMVGPKTHVGPSLKGWRERKYIAGVLPNTRENLVRWIVAPQDFSPHTMMPDLDVIEPHARQMARYLMTEE</sequence>
<evidence type="ECO:0000256" key="2">
    <source>
        <dbReference type="ARBA" id="ARBA00022723"/>
    </source>
</evidence>
<dbReference type="AlphaFoldDB" id="A0A829YHE0"/>
<dbReference type="RefSeq" id="WP_161813659.1">
    <property type="nucleotide sequence ID" value="NZ_BLJN01000004.1"/>
</dbReference>
<keyword evidence="5" id="KW-0472">Membrane</keyword>
<keyword evidence="5" id="KW-0812">Transmembrane</keyword>
<dbReference type="GO" id="GO:0009055">
    <property type="term" value="F:electron transfer activity"/>
    <property type="evidence" value="ECO:0007669"/>
    <property type="project" value="InterPro"/>
</dbReference>
<evidence type="ECO:0000313" key="7">
    <source>
        <dbReference type="EMBL" id="GFE81976.1"/>
    </source>
</evidence>
<evidence type="ECO:0000259" key="6">
    <source>
        <dbReference type="PROSITE" id="PS51007"/>
    </source>
</evidence>
<organism evidence="7 8">
    <name type="scientific">Steroidobacter agaridevorans</name>
    <dbReference type="NCBI Taxonomy" id="2695856"/>
    <lineage>
        <taxon>Bacteria</taxon>
        <taxon>Pseudomonadati</taxon>
        <taxon>Pseudomonadota</taxon>
        <taxon>Gammaproteobacteria</taxon>
        <taxon>Steroidobacterales</taxon>
        <taxon>Steroidobacteraceae</taxon>
        <taxon>Steroidobacter</taxon>
    </lineage>
</organism>
<keyword evidence="2 4" id="KW-0479">Metal-binding</keyword>
<dbReference type="PROSITE" id="PS51007">
    <property type="entry name" value="CYTC"/>
    <property type="match status" value="2"/>
</dbReference>
<accession>A0A829YHE0</accession>
<evidence type="ECO:0000313" key="8">
    <source>
        <dbReference type="Proteomes" id="UP000445000"/>
    </source>
</evidence>
<feature type="domain" description="Cytochrome c" evidence="6">
    <location>
        <begin position="193"/>
        <end position="284"/>
    </location>
</feature>
<dbReference type="SUPFAM" id="SSF46626">
    <property type="entry name" value="Cytochrome c"/>
    <property type="match status" value="2"/>
</dbReference>
<evidence type="ECO:0000256" key="4">
    <source>
        <dbReference type="PROSITE-ProRule" id="PRU00433"/>
    </source>
</evidence>
<name>A0A829YHE0_9GAMM</name>
<keyword evidence="1 4" id="KW-0349">Heme</keyword>
<reference evidence="8" key="1">
    <citation type="submission" date="2020-01" db="EMBL/GenBank/DDBJ databases">
        <title>'Steroidobacter agaridevorans' sp. nov., agar-degrading bacteria isolated from rhizosphere soils.</title>
        <authorList>
            <person name="Ikenaga M."/>
            <person name="Kataoka M."/>
            <person name="Murouchi A."/>
            <person name="Katsuragi S."/>
            <person name="Sakai M."/>
        </authorList>
    </citation>
    <scope>NUCLEOTIDE SEQUENCE [LARGE SCALE GENOMIC DNA]</scope>
    <source>
        <strain evidence="8">YU21-B</strain>
    </source>
</reference>
<dbReference type="InterPro" id="IPR036909">
    <property type="entry name" value="Cyt_c-like_dom_sf"/>
</dbReference>
<evidence type="ECO:0000256" key="1">
    <source>
        <dbReference type="ARBA" id="ARBA00022617"/>
    </source>
</evidence>
<dbReference type="GO" id="GO:0020037">
    <property type="term" value="F:heme binding"/>
    <property type="evidence" value="ECO:0007669"/>
    <property type="project" value="InterPro"/>
</dbReference>
<evidence type="ECO:0000256" key="5">
    <source>
        <dbReference type="SAM" id="Phobius"/>
    </source>
</evidence>
<keyword evidence="8" id="KW-1185">Reference proteome</keyword>
<dbReference type="InterPro" id="IPR009056">
    <property type="entry name" value="Cyt_c-like_dom"/>
</dbReference>
<dbReference type="Pfam" id="PF13442">
    <property type="entry name" value="Cytochrome_CBB3"/>
    <property type="match status" value="1"/>
</dbReference>
<dbReference type="GO" id="GO:0046872">
    <property type="term" value="F:metal ion binding"/>
    <property type="evidence" value="ECO:0007669"/>
    <property type="project" value="UniProtKB-KW"/>
</dbReference>
<keyword evidence="3 4" id="KW-0408">Iron</keyword>
<dbReference type="EMBL" id="BLJN01000004">
    <property type="protein sequence ID" value="GFE81976.1"/>
    <property type="molecule type" value="Genomic_DNA"/>
</dbReference>
<keyword evidence="5" id="KW-1133">Transmembrane helix</keyword>
<gene>
    <name evidence="7" type="ORF">GCM10011487_39760</name>
</gene>
<evidence type="ECO:0000256" key="3">
    <source>
        <dbReference type="ARBA" id="ARBA00023004"/>
    </source>
</evidence>
<proteinExistence type="predicted"/>
<protein>
    <recommendedName>
        <fullName evidence="6">Cytochrome c domain-containing protein</fullName>
    </recommendedName>
</protein>
<comment type="caution">
    <text evidence="7">The sequence shown here is derived from an EMBL/GenBank/DDBJ whole genome shotgun (WGS) entry which is preliminary data.</text>
</comment>
<feature type="transmembrane region" description="Helical" evidence="5">
    <location>
        <begin position="12"/>
        <end position="35"/>
    </location>
</feature>